<comment type="catalytic activity">
    <reaction evidence="7">
        <text>[protein-PII]-L-tyrosine + UTP = [protein-PII]-uridylyl-L-tyrosine + diphosphate</text>
        <dbReference type="Rhea" id="RHEA:13673"/>
        <dbReference type="Rhea" id="RHEA-COMP:12147"/>
        <dbReference type="Rhea" id="RHEA-COMP:12148"/>
        <dbReference type="ChEBI" id="CHEBI:33019"/>
        <dbReference type="ChEBI" id="CHEBI:46398"/>
        <dbReference type="ChEBI" id="CHEBI:46858"/>
        <dbReference type="ChEBI" id="CHEBI:90602"/>
        <dbReference type="EC" id="2.7.7.59"/>
    </reaction>
</comment>
<evidence type="ECO:0000256" key="4">
    <source>
        <dbReference type="ARBA" id="ARBA00022801"/>
    </source>
</evidence>
<evidence type="ECO:0000259" key="10">
    <source>
        <dbReference type="PROSITE" id="PS51831"/>
    </source>
</evidence>
<evidence type="ECO:0000256" key="3">
    <source>
        <dbReference type="ARBA" id="ARBA00022737"/>
    </source>
</evidence>
<comment type="function">
    <text evidence="7">Modifies, by uridylylation and deuridylylation, the PII regulatory proteins (GlnB and homologs), in response to the nitrogen status of the cell that GlnD senses through the glutamine level. Under low glutamine levels, catalyzes the conversion of the PII proteins and UTP to PII-UMP and PPi, while under higher glutamine levels, GlnD hydrolyzes PII-UMP to PII and UMP (deuridylylation). Thus, controls uridylylation state and activity of the PII proteins, and plays an important role in the regulation of nitrogen metabolism.</text>
</comment>
<dbReference type="GO" id="GO:0008773">
    <property type="term" value="F:[protein-PII] uridylyltransferase activity"/>
    <property type="evidence" value="ECO:0007669"/>
    <property type="project" value="UniProtKB-EC"/>
</dbReference>
<dbReference type="Pfam" id="PF01842">
    <property type="entry name" value="ACT"/>
    <property type="match status" value="1"/>
</dbReference>
<dbReference type="NCBIfam" id="NF002895">
    <property type="entry name" value="PRK03381.1"/>
    <property type="match status" value="1"/>
</dbReference>
<dbReference type="PANTHER" id="PTHR47320:SF1">
    <property type="entry name" value="BIFUNCTIONAL URIDYLYLTRANSFERASE_URIDYLYL-REMOVING ENZYME"/>
    <property type="match status" value="1"/>
</dbReference>
<feature type="domain" description="ACT" evidence="9">
    <location>
        <begin position="747"/>
        <end position="816"/>
    </location>
</feature>
<evidence type="ECO:0000256" key="7">
    <source>
        <dbReference type="HAMAP-Rule" id="MF_00277"/>
    </source>
</evidence>
<dbReference type="SUPFAM" id="SSF55021">
    <property type="entry name" value="ACT-like"/>
    <property type="match status" value="1"/>
</dbReference>
<dbReference type="PIRSF" id="PIRSF006288">
    <property type="entry name" value="PII_uridyltransf"/>
    <property type="match status" value="1"/>
</dbReference>
<keyword evidence="12" id="KW-1185">Reference proteome</keyword>
<dbReference type="SUPFAM" id="SSF109604">
    <property type="entry name" value="HD-domain/PDEase-like"/>
    <property type="match status" value="1"/>
</dbReference>
<dbReference type="PROSITE" id="PS51831">
    <property type="entry name" value="HD"/>
    <property type="match status" value="1"/>
</dbReference>
<evidence type="ECO:0000256" key="2">
    <source>
        <dbReference type="ARBA" id="ARBA00022695"/>
    </source>
</evidence>
<feature type="domain" description="ACT" evidence="9">
    <location>
        <begin position="631"/>
        <end position="716"/>
    </location>
</feature>
<comment type="cofactor">
    <cofactor evidence="7">
        <name>Mg(2+)</name>
        <dbReference type="ChEBI" id="CHEBI:18420"/>
    </cofactor>
</comment>
<dbReference type="InterPro" id="IPR045865">
    <property type="entry name" value="ACT-like_dom_sf"/>
</dbReference>
<comment type="caution">
    <text evidence="7">Lacks conserved residue(s) required for the propagation of feature annotation.</text>
</comment>
<dbReference type="Pfam" id="PF01966">
    <property type="entry name" value="HD"/>
    <property type="match status" value="1"/>
</dbReference>
<evidence type="ECO:0000259" key="9">
    <source>
        <dbReference type="PROSITE" id="PS51671"/>
    </source>
</evidence>
<dbReference type="InterPro" id="IPR013546">
    <property type="entry name" value="PII_UdlTrfase/GS_AdlTrfase"/>
</dbReference>
<organism evidence="11 12">
    <name type="scientific">[Kitasatospora] papulosa</name>
    <dbReference type="NCBI Taxonomy" id="1464011"/>
    <lineage>
        <taxon>Bacteria</taxon>
        <taxon>Bacillati</taxon>
        <taxon>Actinomycetota</taxon>
        <taxon>Actinomycetes</taxon>
        <taxon>Kitasatosporales</taxon>
        <taxon>Streptomycetaceae</taxon>
        <taxon>Streptomyces</taxon>
    </lineage>
</organism>
<comment type="catalytic activity">
    <reaction evidence="7">
        <text>[protein-PII]-uridylyl-L-tyrosine + H2O = [protein-PII]-L-tyrosine + UMP + H(+)</text>
        <dbReference type="Rhea" id="RHEA:48600"/>
        <dbReference type="Rhea" id="RHEA-COMP:12147"/>
        <dbReference type="Rhea" id="RHEA-COMP:12148"/>
        <dbReference type="ChEBI" id="CHEBI:15377"/>
        <dbReference type="ChEBI" id="CHEBI:15378"/>
        <dbReference type="ChEBI" id="CHEBI:46858"/>
        <dbReference type="ChEBI" id="CHEBI:57865"/>
        <dbReference type="ChEBI" id="CHEBI:90602"/>
    </reaction>
</comment>
<dbReference type="SMART" id="SM00471">
    <property type="entry name" value="HDc"/>
    <property type="match status" value="1"/>
</dbReference>
<sequence length="816" mass="87051">MTSTEVMTESEDSGPSGYAAARLRLLQQEARSGPPRRAALARLTDAWLDGLFTTAAERAGVRGAALVAVGGYGRGELSPRSDLDLLLLHDGTADAAAVAALADGIWYPVWDLGLALDHSVRTPGEARRTAGEDLKVQLGLLDARPVAGDLGLVAGLRTTVLADWRNQAPKRLPALDELCRERAERMGELQFLLEPDLKEARGGLRDATALRAVAASWVADAPREGLAEARRTLLDARDALHLTTGRATDRLALQEQDQVAGALGLLDADALLRQVYEAARTVSYATDVTWREVNRVLRARSARPRLRTILGGAKAAPERTPLAEGVVEADGEVVLARTARPERDPVLTLRAAAAAAEAGLPLSRHLVRHLGTAAQPLPVPWPSRAREELVTLLGAGGATVAVWEALEAEGIITRLLPDWERVHCRPQRNPVHTWTVDRHLVETAVRASHLTRRVGRPDLLLIAALLHDIGKGWPGDHSVAGEVIARDMAVRIGFDKQDVAVVATLVRHHLLLIDTATRRDLDDPATVRSVATAVGSASTLELLHALTEADALATGPAAWSSWRASLVADLVKRVAALLAGEEPPAPEPLAPDAEQERLAVEALRTGEPVLSLRTRPEPASEDGGPEPVGVELLIALPDRPGVLPAAAGVLALHRLTVRAADLRSVELPTELGETAGLLVLSWRVAAEYGSLPQAARLRADLVRALDGSLDIRARLAEREAAYPRRRGVKAPPPRVTVAAAGSRLATVIEVRAQDAPGLLHRIGHALEQSAVRVRSAHVSTLGANAVDAFYVTDPDGEPLAPEQAAQVAREVERELG</sequence>
<proteinExistence type="inferred from homology"/>
<keyword evidence="1 7" id="KW-0808">Transferase</keyword>
<dbReference type="InterPro" id="IPR010043">
    <property type="entry name" value="UTase/UR"/>
</dbReference>
<dbReference type="EC" id="3.1.4.-" evidence="7"/>
<dbReference type="HAMAP" id="MF_00277">
    <property type="entry name" value="PII_uridylyl_transf"/>
    <property type="match status" value="1"/>
</dbReference>
<evidence type="ECO:0000256" key="1">
    <source>
        <dbReference type="ARBA" id="ARBA00022679"/>
    </source>
</evidence>
<dbReference type="Pfam" id="PF01909">
    <property type="entry name" value="NTP_transf_2"/>
    <property type="match status" value="1"/>
</dbReference>
<evidence type="ECO:0000256" key="5">
    <source>
        <dbReference type="ARBA" id="ARBA00022842"/>
    </source>
</evidence>
<evidence type="ECO:0000256" key="8">
    <source>
        <dbReference type="SAM" id="MobiDB-lite"/>
    </source>
</evidence>
<dbReference type="InterPro" id="IPR002934">
    <property type="entry name" value="Polymerase_NTP_transf_dom"/>
</dbReference>
<accession>A0ABZ1K897</accession>
<dbReference type="InterPro" id="IPR006674">
    <property type="entry name" value="HD_domain"/>
</dbReference>
<dbReference type="InterPro" id="IPR003607">
    <property type="entry name" value="HD/PDEase_dom"/>
</dbReference>
<dbReference type="InterPro" id="IPR043519">
    <property type="entry name" value="NT_sf"/>
</dbReference>
<protein>
    <recommendedName>
        <fullName evidence="7">Bifunctional uridylyltransferase/uridylyl-removing enzyme</fullName>
        <shortName evidence="7">UTase/UR</shortName>
    </recommendedName>
    <alternativeName>
        <fullName evidence="7">Bifunctional [protein-PII] modification enzyme</fullName>
    </alternativeName>
    <alternativeName>
        <fullName evidence="7">Bifunctional nitrogen sensor protein</fullName>
    </alternativeName>
    <domain>
        <recommendedName>
            <fullName evidence="7">[Protein-PII] uridylyltransferase</fullName>
            <shortName evidence="7">PII uridylyltransferase</shortName>
            <shortName evidence="7">UTase</shortName>
            <ecNumber evidence="7">2.7.7.59</ecNumber>
        </recommendedName>
    </domain>
    <domain>
        <recommendedName>
            <fullName evidence="7">[Protein-PII]-UMP uridylyl-removing enzyme</fullName>
            <shortName evidence="7">UR</shortName>
            <ecNumber evidence="7">3.1.4.-</ecNumber>
        </recommendedName>
    </domain>
</protein>
<evidence type="ECO:0000313" key="11">
    <source>
        <dbReference type="EMBL" id="WTP68434.1"/>
    </source>
</evidence>
<evidence type="ECO:0000256" key="6">
    <source>
        <dbReference type="ARBA" id="ARBA00023268"/>
    </source>
</evidence>
<dbReference type="EC" id="2.7.7.59" evidence="7"/>
<dbReference type="SUPFAM" id="SSF81301">
    <property type="entry name" value="Nucleotidyltransferase"/>
    <property type="match status" value="1"/>
</dbReference>
<dbReference type="NCBIfam" id="TIGR01693">
    <property type="entry name" value="UTase_glnD"/>
    <property type="match status" value="1"/>
</dbReference>
<keyword evidence="6 7" id="KW-0511">Multifunctional enzyme</keyword>
<dbReference type="Proteomes" id="UP001622496">
    <property type="component" value="Chromosome"/>
</dbReference>
<dbReference type="RefSeq" id="WP_033249670.1">
    <property type="nucleotide sequence ID" value="NZ_CP108135.1"/>
</dbReference>
<dbReference type="CDD" id="cd00077">
    <property type="entry name" value="HDc"/>
    <property type="match status" value="1"/>
</dbReference>
<keyword evidence="2 7" id="KW-0548">Nucleotidyltransferase</keyword>
<comment type="activity regulation">
    <text evidence="7">Uridylyltransferase (UTase) activity is inhibited by glutamine, while glutamine activates uridylyl-removing (UR) activity.</text>
</comment>
<feature type="region of interest" description="Disordered" evidence="8">
    <location>
        <begin position="797"/>
        <end position="816"/>
    </location>
</feature>
<reference evidence="11 12" key="1">
    <citation type="submission" date="2022-10" db="EMBL/GenBank/DDBJ databases">
        <title>The complete genomes of actinobacterial strains from the NBC collection.</title>
        <authorList>
            <person name="Joergensen T.S."/>
            <person name="Alvarez Arevalo M."/>
            <person name="Sterndorff E.B."/>
            <person name="Faurdal D."/>
            <person name="Vuksanovic O."/>
            <person name="Mourched A.-S."/>
            <person name="Charusanti P."/>
            <person name="Shaw S."/>
            <person name="Blin K."/>
            <person name="Weber T."/>
        </authorList>
    </citation>
    <scope>NUCLEOTIDE SEQUENCE [LARGE SCALE GENOMIC DNA]</scope>
    <source>
        <strain evidence="11 12">NBC_00185</strain>
    </source>
</reference>
<dbReference type="Pfam" id="PF08335">
    <property type="entry name" value="GlnD_UR_UTase"/>
    <property type="match status" value="1"/>
</dbReference>
<comment type="domain">
    <text evidence="7">Has four distinct domains: an N-terminal nucleotidyltransferase (NT) domain responsible for UTase activity, a central HD domain that encodes UR activity, and two C-terminal ACT domains that seem to have a role in glutamine sensing.</text>
</comment>
<dbReference type="CDD" id="cd04899">
    <property type="entry name" value="ACT_ACR-UUR-like_2"/>
    <property type="match status" value="1"/>
</dbReference>
<keyword evidence="4 7" id="KW-0378">Hydrolase</keyword>
<feature type="region of interest" description="Uridylyltransferase" evidence="7">
    <location>
        <begin position="1"/>
        <end position="321"/>
    </location>
</feature>
<keyword evidence="3" id="KW-0677">Repeat</keyword>
<dbReference type="PROSITE" id="PS51671">
    <property type="entry name" value="ACT"/>
    <property type="match status" value="2"/>
</dbReference>
<dbReference type="InterPro" id="IPR002912">
    <property type="entry name" value="ACT_dom"/>
</dbReference>
<dbReference type="Gene3D" id="1.10.3090.10">
    <property type="entry name" value="cca-adding enzyme, domain 2"/>
    <property type="match status" value="1"/>
</dbReference>
<dbReference type="PANTHER" id="PTHR47320">
    <property type="entry name" value="BIFUNCTIONAL URIDYLYLTRANSFERASE/URIDYLYL-REMOVING ENZYME"/>
    <property type="match status" value="1"/>
</dbReference>
<dbReference type="EMBL" id="CP108135">
    <property type="protein sequence ID" value="WTP68434.1"/>
    <property type="molecule type" value="Genomic_DNA"/>
</dbReference>
<gene>
    <name evidence="7" type="primary">glnD</name>
    <name evidence="11" type="ORF">OG560_24610</name>
</gene>
<comment type="similarity">
    <text evidence="7">Belongs to the GlnD family.</text>
</comment>
<feature type="domain" description="HD" evidence="10">
    <location>
        <begin position="436"/>
        <end position="543"/>
    </location>
</feature>
<evidence type="ECO:0000313" key="12">
    <source>
        <dbReference type="Proteomes" id="UP001622496"/>
    </source>
</evidence>
<keyword evidence="5 7" id="KW-0460">Magnesium</keyword>
<dbReference type="SUPFAM" id="SSF81593">
    <property type="entry name" value="Nucleotidyltransferase substrate binding subunit/domain"/>
    <property type="match status" value="1"/>
</dbReference>
<name>A0ABZ1K897_9ACTN</name>